<protein>
    <recommendedName>
        <fullName evidence="1">Aminoglycoside phosphotransferase domain-containing protein</fullName>
    </recommendedName>
</protein>
<accession>A0AAN6MBX3</accession>
<evidence type="ECO:0000313" key="2">
    <source>
        <dbReference type="EMBL" id="KAK3897940.1"/>
    </source>
</evidence>
<dbReference type="Pfam" id="PF01636">
    <property type="entry name" value="APH"/>
    <property type="match status" value="1"/>
</dbReference>
<name>A0AAN6MBX3_9PEZI</name>
<dbReference type="InterPro" id="IPR051678">
    <property type="entry name" value="AGP_Transferase"/>
</dbReference>
<keyword evidence="3" id="KW-1185">Reference proteome</keyword>
<feature type="domain" description="Aminoglycoside phosphotransferase" evidence="1">
    <location>
        <begin position="6"/>
        <end position="205"/>
    </location>
</feature>
<reference evidence="2" key="2">
    <citation type="submission" date="2023-05" db="EMBL/GenBank/DDBJ databases">
        <authorList>
            <consortium name="Lawrence Berkeley National Laboratory"/>
            <person name="Steindorff A."/>
            <person name="Hensen N."/>
            <person name="Bonometti L."/>
            <person name="Westerberg I."/>
            <person name="Brannstrom I.O."/>
            <person name="Guillou S."/>
            <person name="Cros-Aarteil S."/>
            <person name="Calhoun S."/>
            <person name="Haridas S."/>
            <person name="Kuo A."/>
            <person name="Mondo S."/>
            <person name="Pangilinan J."/>
            <person name="Riley R."/>
            <person name="Labutti K."/>
            <person name="Andreopoulos B."/>
            <person name="Lipzen A."/>
            <person name="Chen C."/>
            <person name="Yanf M."/>
            <person name="Daum C."/>
            <person name="Ng V."/>
            <person name="Clum A."/>
            <person name="Ohm R."/>
            <person name="Martin F."/>
            <person name="Silar P."/>
            <person name="Natvig D."/>
            <person name="Lalanne C."/>
            <person name="Gautier V."/>
            <person name="Ament-Velasquez S.L."/>
            <person name="Kruys A."/>
            <person name="Hutchinson M.I."/>
            <person name="Powell A.J."/>
            <person name="Barry K."/>
            <person name="Miller A.N."/>
            <person name="Grigoriev I.V."/>
            <person name="Debuchy R."/>
            <person name="Gladieux P."/>
            <person name="Thoren M.H."/>
            <person name="Johannesson H."/>
        </authorList>
    </citation>
    <scope>NUCLEOTIDE SEQUENCE</scope>
    <source>
        <strain evidence="2">CBS 103.79</strain>
    </source>
</reference>
<dbReference type="PANTHER" id="PTHR21310:SF51">
    <property type="entry name" value="AMINOGLYCOSIDE PHOSPHOTRANSFERASE DOMAIN-CONTAINING PROTEIN"/>
    <property type="match status" value="1"/>
</dbReference>
<dbReference type="InterPro" id="IPR002575">
    <property type="entry name" value="Aminoglycoside_PTrfase"/>
</dbReference>
<reference evidence="2" key="1">
    <citation type="journal article" date="2023" name="Mol. Phylogenet. Evol.">
        <title>Genome-scale phylogeny and comparative genomics of the fungal order Sordariales.</title>
        <authorList>
            <person name="Hensen N."/>
            <person name="Bonometti L."/>
            <person name="Westerberg I."/>
            <person name="Brannstrom I.O."/>
            <person name="Guillou S."/>
            <person name="Cros-Aarteil S."/>
            <person name="Calhoun S."/>
            <person name="Haridas S."/>
            <person name="Kuo A."/>
            <person name="Mondo S."/>
            <person name="Pangilinan J."/>
            <person name="Riley R."/>
            <person name="LaButti K."/>
            <person name="Andreopoulos B."/>
            <person name="Lipzen A."/>
            <person name="Chen C."/>
            <person name="Yan M."/>
            <person name="Daum C."/>
            <person name="Ng V."/>
            <person name="Clum A."/>
            <person name="Steindorff A."/>
            <person name="Ohm R.A."/>
            <person name="Martin F."/>
            <person name="Silar P."/>
            <person name="Natvig D.O."/>
            <person name="Lalanne C."/>
            <person name="Gautier V."/>
            <person name="Ament-Velasquez S.L."/>
            <person name="Kruys A."/>
            <person name="Hutchinson M.I."/>
            <person name="Powell A.J."/>
            <person name="Barry K."/>
            <person name="Miller A.N."/>
            <person name="Grigoriev I.V."/>
            <person name="Debuchy R."/>
            <person name="Gladieux P."/>
            <person name="Hiltunen Thoren M."/>
            <person name="Johannesson H."/>
        </authorList>
    </citation>
    <scope>NUCLEOTIDE SEQUENCE</scope>
    <source>
        <strain evidence="2">CBS 103.79</strain>
    </source>
</reference>
<evidence type="ECO:0000259" key="1">
    <source>
        <dbReference type="Pfam" id="PF01636"/>
    </source>
</evidence>
<dbReference type="EMBL" id="MU856036">
    <property type="protein sequence ID" value="KAK3897940.1"/>
    <property type="molecule type" value="Genomic_DNA"/>
</dbReference>
<dbReference type="AlphaFoldDB" id="A0AAN6MBX3"/>
<dbReference type="Gene3D" id="3.90.1200.10">
    <property type="match status" value="1"/>
</dbReference>
<comment type="caution">
    <text evidence="2">The sequence shown here is derived from an EMBL/GenBank/DDBJ whole genome shotgun (WGS) entry which is preliminary data.</text>
</comment>
<dbReference type="PANTHER" id="PTHR21310">
    <property type="entry name" value="AMINOGLYCOSIDE PHOSPHOTRANSFERASE-RELATED-RELATED"/>
    <property type="match status" value="1"/>
</dbReference>
<gene>
    <name evidence="2" type="ORF">C8A05DRAFT_38486</name>
</gene>
<evidence type="ECO:0000313" key="3">
    <source>
        <dbReference type="Proteomes" id="UP001303889"/>
    </source>
</evidence>
<dbReference type="SUPFAM" id="SSF56112">
    <property type="entry name" value="Protein kinase-like (PK-like)"/>
    <property type="match status" value="1"/>
</dbReference>
<sequence length="224" mass="25569">MQLIWQRTSVSIPEVFGFCKTLDNLLGCPHMWLSFIPGISLHDFWFDQSPAISDEDRHGRRTRVLQDVALAMVQLGQFSFDMGGRLLFTSAGVLSGVGPRCELDMEEFEERLMQDNPDYMPVYFVSGPFETANEFYTTALAREKRAQSDYLLGQRRLLEFFLDCAANFFTADARSFVLTHPDFDIQNFLVSPEGRLVGIIDWDGVGSWPTSLGNLRYPGWLTRD</sequence>
<dbReference type="InterPro" id="IPR011009">
    <property type="entry name" value="Kinase-like_dom_sf"/>
</dbReference>
<proteinExistence type="predicted"/>
<dbReference type="Proteomes" id="UP001303889">
    <property type="component" value="Unassembled WGS sequence"/>
</dbReference>
<organism evidence="2 3">
    <name type="scientific">Staphylotrichum tortipilum</name>
    <dbReference type="NCBI Taxonomy" id="2831512"/>
    <lineage>
        <taxon>Eukaryota</taxon>
        <taxon>Fungi</taxon>
        <taxon>Dikarya</taxon>
        <taxon>Ascomycota</taxon>
        <taxon>Pezizomycotina</taxon>
        <taxon>Sordariomycetes</taxon>
        <taxon>Sordariomycetidae</taxon>
        <taxon>Sordariales</taxon>
        <taxon>Chaetomiaceae</taxon>
        <taxon>Staphylotrichum</taxon>
    </lineage>
</organism>